<evidence type="ECO:0000313" key="1">
    <source>
        <dbReference type="EMBL" id="KAL2069105.1"/>
    </source>
</evidence>
<reference evidence="1 2" key="1">
    <citation type="journal article" date="2024" name="Commun. Biol.">
        <title>Comparative genomic analysis of thermophilic fungi reveals convergent evolutionary adaptations and gene losses.</title>
        <authorList>
            <person name="Steindorff A.S."/>
            <person name="Aguilar-Pontes M.V."/>
            <person name="Robinson A.J."/>
            <person name="Andreopoulos B."/>
            <person name="LaButti K."/>
            <person name="Kuo A."/>
            <person name="Mondo S."/>
            <person name="Riley R."/>
            <person name="Otillar R."/>
            <person name="Haridas S."/>
            <person name="Lipzen A."/>
            <person name="Grimwood J."/>
            <person name="Schmutz J."/>
            <person name="Clum A."/>
            <person name="Reid I.D."/>
            <person name="Moisan M.C."/>
            <person name="Butler G."/>
            <person name="Nguyen T.T.M."/>
            <person name="Dewar K."/>
            <person name="Conant G."/>
            <person name="Drula E."/>
            <person name="Henrissat B."/>
            <person name="Hansel C."/>
            <person name="Singer S."/>
            <person name="Hutchinson M.I."/>
            <person name="de Vries R.P."/>
            <person name="Natvig D.O."/>
            <person name="Powell A.J."/>
            <person name="Tsang A."/>
            <person name="Grigoriev I.V."/>
        </authorList>
    </citation>
    <scope>NUCLEOTIDE SEQUENCE [LARGE SCALE GENOMIC DNA]</scope>
    <source>
        <strain evidence="1 2">CBS 494.80</strain>
    </source>
</reference>
<accession>A0ABR4CGM5</accession>
<protein>
    <submittedName>
        <fullName evidence="1">Uncharacterized protein</fullName>
    </submittedName>
</protein>
<sequence>MIFNHTLPLFERVIRINPASSITRDYDLSKLRPSEIVTTSRPTLLHINHEIRVELFKYYASPFNSIALPELRHLVISWQSDILYFDGITAWDSFKGPFRRTAPGNGMNEVFHRAVSFTVLFSPEGLEEIRRELCRLAMNANSLDYTLKLDINTTLNGEQAMLSDFGGLKVFIIVSTRAKNSAARMLWLDLRSTGWKSCGNASGSELVLVGKGARWHCVRIVRD</sequence>
<gene>
    <name evidence="1" type="ORF">VTL71DRAFT_15443</name>
</gene>
<name>A0ABR4CGM5_9HELO</name>
<dbReference type="Proteomes" id="UP001595075">
    <property type="component" value="Unassembled WGS sequence"/>
</dbReference>
<keyword evidence="2" id="KW-1185">Reference proteome</keyword>
<dbReference type="EMBL" id="JAZHXI010000008">
    <property type="protein sequence ID" value="KAL2069105.1"/>
    <property type="molecule type" value="Genomic_DNA"/>
</dbReference>
<organism evidence="1 2">
    <name type="scientific">Oculimacula yallundae</name>
    <dbReference type="NCBI Taxonomy" id="86028"/>
    <lineage>
        <taxon>Eukaryota</taxon>
        <taxon>Fungi</taxon>
        <taxon>Dikarya</taxon>
        <taxon>Ascomycota</taxon>
        <taxon>Pezizomycotina</taxon>
        <taxon>Leotiomycetes</taxon>
        <taxon>Helotiales</taxon>
        <taxon>Ploettnerulaceae</taxon>
        <taxon>Oculimacula</taxon>
    </lineage>
</organism>
<proteinExistence type="predicted"/>
<comment type="caution">
    <text evidence="1">The sequence shown here is derived from an EMBL/GenBank/DDBJ whole genome shotgun (WGS) entry which is preliminary data.</text>
</comment>
<evidence type="ECO:0000313" key="2">
    <source>
        <dbReference type="Proteomes" id="UP001595075"/>
    </source>
</evidence>